<keyword evidence="3" id="KW-1185">Reference proteome</keyword>
<dbReference type="RefSeq" id="WP_012860793.1">
    <property type="nucleotide sequence ID" value="NC_013517.1"/>
</dbReference>
<dbReference type="AlphaFoldDB" id="D1AHG3"/>
<organism evidence="2 3">
    <name type="scientific">Sebaldella termitidis (strain ATCC 33386 / NCTC 11300)</name>
    <dbReference type="NCBI Taxonomy" id="526218"/>
    <lineage>
        <taxon>Bacteria</taxon>
        <taxon>Fusobacteriati</taxon>
        <taxon>Fusobacteriota</taxon>
        <taxon>Fusobacteriia</taxon>
        <taxon>Fusobacteriales</taxon>
        <taxon>Leptotrichiaceae</taxon>
        <taxon>Sebaldella</taxon>
    </lineage>
</organism>
<dbReference type="KEGG" id="str:Sterm_1332"/>
<feature type="signal peptide" evidence="1">
    <location>
        <begin position="1"/>
        <end position="19"/>
    </location>
</feature>
<dbReference type="Proteomes" id="UP000000845">
    <property type="component" value="Chromosome"/>
</dbReference>
<feature type="chain" id="PRO_5003019811" evidence="1">
    <location>
        <begin position="20"/>
        <end position="53"/>
    </location>
</feature>
<keyword evidence="1" id="KW-0732">Signal</keyword>
<evidence type="ECO:0000256" key="1">
    <source>
        <dbReference type="SAM" id="SignalP"/>
    </source>
</evidence>
<accession>D1AHG3</accession>
<evidence type="ECO:0000313" key="2">
    <source>
        <dbReference type="EMBL" id="ACZ08197.1"/>
    </source>
</evidence>
<name>D1AHG3_SEBTE</name>
<reference evidence="3" key="1">
    <citation type="submission" date="2009-09" db="EMBL/GenBank/DDBJ databases">
        <title>The complete chromosome of Sebaldella termitidis ATCC 33386.</title>
        <authorList>
            <consortium name="US DOE Joint Genome Institute (JGI-PGF)"/>
            <person name="Lucas S."/>
            <person name="Copeland A."/>
            <person name="Lapidus A."/>
            <person name="Glavina del Rio T."/>
            <person name="Dalin E."/>
            <person name="Tice H."/>
            <person name="Bruce D."/>
            <person name="Goodwin L."/>
            <person name="Pitluck S."/>
            <person name="Kyrpides N."/>
            <person name="Mavromatis K."/>
            <person name="Ivanova N."/>
            <person name="Mikhailova N."/>
            <person name="Sims D."/>
            <person name="Meincke L."/>
            <person name="Brettin T."/>
            <person name="Detter J.C."/>
            <person name="Han C."/>
            <person name="Larimer F."/>
            <person name="Land M."/>
            <person name="Hauser L."/>
            <person name="Markowitz V."/>
            <person name="Cheng J.F."/>
            <person name="Hugenholtz P."/>
            <person name="Woyke T."/>
            <person name="Wu D."/>
            <person name="Eisen J.A."/>
        </authorList>
    </citation>
    <scope>NUCLEOTIDE SEQUENCE [LARGE SCALE GENOMIC DNA]</scope>
    <source>
        <strain evidence="3">ATCC 33386 / NCTC 11300</strain>
    </source>
</reference>
<reference evidence="2 3" key="2">
    <citation type="journal article" date="2010" name="Stand. Genomic Sci.">
        <title>Complete genome sequence of Sebaldella termitidis type strain (NCTC 11300).</title>
        <authorList>
            <person name="Harmon-Smith M."/>
            <person name="Celia L."/>
            <person name="Chertkov O."/>
            <person name="Lapidus A."/>
            <person name="Copeland A."/>
            <person name="Glavina Del Rio T."/>
            <person name="Nolan M."/>
            <person name="Lucas S."/>
            <person name="Tice H."/>
            <person name="Cheng J.F."/>
            <person name="Han C."/>
            <person name="Detter J.C."/>
            <person name="Bruce D."/>
            <person name="Goodwin L."/>
            <person name="Pitluck S."/>
            <person name="Pati A."/>
            <person name="Liolios K."/>
            <person name="Ivanova N."/>
            <person name="Mavromatis K."/>
            <person name="Mikhailova N."/>
            <person name="Chen A."/>
            <person name="Palaniappan K."/>
            <person name="Land M."/>
            <person name="Hauser L."/>
            <person name="Chang Y.J."/>
            <person name="Jeffries C.D."/>
            <person name="Brettin T."/>
            <person name="Goker M."/>
            <person name="Beck B."/>
            <person name="Bristow J."/>
            <person name="Eisen J.A."/>
            <person name="Markowitz V."/>
            <person name="Hugenholtz P."/>
            <person name="Kyrpides N.C."/>
            <person name="Klenk H.P."/>
            <person name="Chen F."/>
        </authorList>
    </citation>
    <scope>NUCLEOTIDE SEQUENCE [LARGE SCALE GENOMIC DNA]</scope>
    <source>
        <strain evidence="3">ATCC 33386 / NCTC 11300</strain>
    </source>
</reference>
<dbReference type="EMBL" id="CP001739">
    <property type="protein sequence ID" value="ACZ08197.1"/>
    <property type="molecule type" value="Genomic_DNA"/>
</dbReference>
<sequence>MKKTILFFTLLTLVSSAFAAETMINLKFTGQTQSKETTKDERLEEMMRRYQGE</sequence>
<dbReference type="STRING" id="526218.Sterm_1332"/>
<evidence type="ECO:0000313" key="3">
    <source>
        <dbReference type="Proteomes" id="UP000000845"/>
    </source>
</evidence>
<gene>
    <name evidence="2" type="ordered locus">Sterm_1332</name>
</gene>
<protein>
    <submittedName>
        <fullName evidence="2">Uncharacterized protein</fullName>
    </submittedName>
</protein>
<proteinExistence type="predicted"/>
<dbReference type="HOGENOM" id="CLU_3066091_0_0_0"/>